<keyword evidence="2" id="KW-1185">Reference proteome</keyword>
<sequence length="247" mass="27353">MLQDSEFKLSARNRRFLAFVVTETLEGRQDRIKAYPIGVDVFGRGDDFDPALDPIVRIEATRIRMALATYYRSSGVGDVVQITIPPGSYIPKFEWARAAPLSDAEQAASLSTSDARASPSLPAFVITHHSDRKDRCATSRGELLVSAVLQRLSAAGCEVFLMSPVDRKTPEKALKPLLAASRSVYAVEVTVHALEGVKRYDWRLSDLRNRRVGWSESSDHADEGHPSAEMIDGLARRIVERSLTVAR</sequence>
<dbReference type="Proteomes" id="UP000289708">
    <property type="component" value="Unassembled WGS sequence"/>
</dbReference>
<dbReference type="AlphaFoldDB" id="A0A4Q0MKU2"/>
<comment type="caution">
    <text evidence="1">The sequence shown here is derived from an EMBL/GenBank/DDBJ whole genome shotgun (WGS) entry which is preliminary data.</text>
</comment>
<protein>
    <submittedName>
        <fullName evidence="1">Uncharacterized protein</fullName>
    </submittedName>
</protein>
<dbReference type="EMBL" id="RYFI01000007">
    <property type="protein sequence ID" value="RXF73719.1"/>
    <property type="molecule type" value="Genomic_DNA"/>
</dbReference>
<dbReference type="RefSeq" id="WP_164919550.1">
    <property type="nucleotide sequence ID" value="NZ_RYFI01000007.1"/>
</dbReference>
<evidence type="ECO:0000313" key="1">
    <source>
        <dbReference type="EMBL" id="RXF73719.1"/>
    </source>
</evidence>
<organism evidence="1 2">
    <name type="scientific">Hansschlegelia zhihuaiae</name>
    <dbReference type="NCBI Taxonomy" id="405005"/>
    <lineage>
        <taxon>Bacteria</taxon>
        <taxon>Pseudomonadati</taxon>
        <taxon>Pseudomonadota</taxon>
        <taxon>Alphaproteobacteria</taxon>
        <taxon>Hyphomicrobiales</taxon>
        <taxon>Methylopilaceae</taxon>
        <taxon>Hansschlegelia</taxon>
    </lineage>
</organism>
<proteinExistence type="predicted"/>
<name>A0A4Q0MKU2_9HYPH</name>
<evidence type="ECO:0000313" key="2">
    <source>
        <dbReference type="Proteomes" id="UP000289708"/>
    </source>
</evidence>
<reference evidence="1 2" key="1">
    <citation type="submission" date="2018-12" db="EMBL/GenBank/DDBJ databases">
        <title>bacterium Hansschlegelia zhihuaiae S113.</title>
        <authorList>
            <person name="He J."/>
        </authorList>
    </citation>
    <scope>NUCLEOTIDE SEQUENCE [LARGE SCALE GENOMIC DNA]</scope>
    <source>
        <strain evidence="1 2">S 113</strain>
    </source>
</reference>
<gene>
    <name evidence="1" type="ORF">EK403_09030</name>
</gene>
<accession>A0A4Q0MKU2</accession>